<feature type="transmembrane region" description="Helical" evidence="1">
    <location>
        <begin position="64"/>
        <end position="86"/>
    </location>
</feature>
<feature type="transmembrane region" description="Helical" evidence="1">
    <location>
        <begin position="479"/>
        <end position="502"/>
    </location>
</feature>
<accession>A0A1H2EKP7</accession>
<protein>
    <submittedName>
        <fullName evidence="2">Transporter, UIT6 family (TC 9.B.53)</fullName>
    </submittedName>
</protein>
<organism evidence="2 3">
    <name type="scientific">Desulfobacula phenolica</name>
    <dbReference type="NCBI Taxonomy" id="90732"/>
    <lineage>
        <taxon>Bacteria</taxon>
        <taxon>Pseudomonadati</taxon>
        <taxon>Thermodesulfobacteriota</taxon>
        <taxon>Desulfobacteria</taxon>
        <taxon>Desulfobacterales</taxon>
        <taxon>Desulfobacteraceae</taxon>
        <taxon>Desulfobacula</taxon>
    </lineage>
</organism>
<dbReference type="RefSeq" id="WP_092231546.1">
    <property type="nucleotide sequence ID" value="NZ_FNLL01000003.1"/>
</dbReference>
<feature type="transmembrane region" description="Helical" evidence="1">
    <location>
        <begin position="129"/>
        <end position="148"/>
    </location>
</feature>
<evidence type="ECO:0000256" key="1">
    <source>
        <dbReference type="SAM" id="Phobius"/>
    </source>
</evidence>
<dbReference type="Pfam" id="PF16980">
    <property type="entry name" value="CitMHS_2"/>
    <property type="match status" value="1"/>
</dbReference>
<feature type="transmembrane region" description="Helical" evidence="1">
    <location>
        <begin position="345"/>
        <end position="371"/>
    </location>
</feature>
<feature type="transmembrane region" description="Helical" evidence="1">
    <location>
        <begin position="238"/>
        <end position="261"/>
    </location>
</feature>
<name>A0A1H2EKP7_9BACT</name>
<sequence length="503" mass="55601">MKLDRLAVLIFIFIFFVFFTPAAAKDHPYEKNNDKPEVSHPFEDVSDHVQDKGGQGHVNLGETLPLYSCIPFAGMLLSIALLPLIAGNIWHHHFGKISAFWAASLALPFINAYKGLAVYEILHIFLADYVPFIILLWALFTVSGGILLRGTLRGTPIVNTGIILIGTILASWMGTTGAAMLMIRPFLRANDYRKNKTFMVVFFIFLVANIGGALTPLGDPPLFLGFLHGVSFFWTFKILPHMILASIILLIIYFVIDTYYYKKEGASTPDDGEKKPLRLVGTYNFIFLGGIVGSVLMSGILDLGEVSTLGVHRAIQDWIRDGLLIALGIGSLLATPTVLREENEFSWFPIIEVAYLFIGIFITMIPCLLLLKAGPNGEFAFLINAVKKPVHYFWVTGMLSAFLDNAPTYLTFFNTALGSFYSGLTESAAVPLLMTENAIYLKAISSGAVFFGACSYIGNAPNFMVRSIATEAGTQMPSFFGYILKYSLIFLIPTFVIVTFIFF</sequence>
<dbReference type="InterPro" id="IPR031566">
    <property type="entry name" value="CitMHS_2"/>
</dbReference>
<feature type="transmembrane region" description="Helical" evidence="1">
    <location>
        <begin position="198"/>
        <end position="217"/>
    </location>
</feature>
<feature type="transmembrane region" description="Helical" evidence="1">
    <location>
        <begin position="160"/>
        <end position="183"/>
    </location>
</feature>
<gene>
    <name evidence="2" type="ORF">SAMN04487931_103189</name>
</gene>
<feature type="transmembrane region" description="Helical" evidence="1">
    <location>
        <begin position="98"/>
        <end position="117"/>
    </location>
</feature>
<feature type="transmembrane region" description="Helical" evidence="1">
    <location>
        <begin position="392"/>
        <end position="412"/>
    </location>
</feature>
<feature type="transmembrane region" description="Helical" evidence="1">
    <location>
        <begin position="281"/>
        <end position="301"/>
    </location>
</feature>
<keyword evidence="1" id="KW-0812">Transmembrane</keyword>
<reference evidence="3" key="1">
    <citation type="submission" date="2016-10" db="EMBL/GenBank/DDBJ databases">
        <authorList>
            <person name="Varghese N."/>
            <person name="Submissions S."/>
        </authorList>
    </citation>
    <scope>NUCLEOTIDE SEQUENCE [LARGE SCALE GENOMIC DNA]</scope>
    <source>
        <strain evidence="3">DSM 3384</strain>
    </source>
</reference>
<keyword evidence="3" id="KW-1185">Reference proteome</keyword>
<keyword evidence="1" id="KW-1133">Transmembrane helix</keyword>
<evidence type="ECO:0000313" key="2">
    <source>
        <dbReference type="EMBL" id="SDT95644.1"/>
    </source>
</evidence>
<keyword evidence="1" id="KW-0472">Membrane</keyword>
<proteinExistence type="predicted"/>
<feature type="transmembrane region" description="Helical" evidence="1">
    <location>
        <begin position="322"/>
        <end position="339"/>
    </location>
</feature>
<evidence type="ECO:0000313" key="3">
    <source>
        <dbReference type="Proteomes" id="UP000199608"/>
    </source>
</evidence>
<dbReference type="Proteomes" id="UP000199608">
    <property type="component" value="Unassembled WGS sequence"/>
</dbReference>
<dbReference type="AlphaFoldDB" id="A0A1H2EKP7"/>
<feature type="transmembrane region" description="Helical" evidence="1">
    <location>
        <begin position="439"/>
        <end position="458"/>
    </location>
</feature>
<dbReference type="EMBL" id="FNLL01000003">
    <property type="protein sequence ID" value="SDT95644.1"/>
    <property type="molecule type" value="Genomic_DNA"/>
</dbReference>